<proteinExistence type="predicted"/>
<dbReference type="AlphaFoldDB" id="A0A9N9MTC8"/>
<keyword evidence="3" id="KW-1185">Reference proteome</keyword>
<protein>
    <submittedName>
        <fullName evidence="2">Uncharacterized protein</fullName>
    </submittedName>
</protein>
<dbReference type="EMBL" id="OU892282">
    <property type="protein sequence ID" value="CAG9770217.1"/>
    <property type="molecule type" value="Genomic_DNA"/>
</dbReference>
<evidence type="ECO:0000313" key="2">
    <source>
        <dbReference type="EMBL" id="CAG9770217.1"/>
    </source>
</evidence>
<dbReference type="OrthoDB" id="8192965at2759"/>
<feature type="compositionally biased region" description="Polar residues" evidence="1">
    <location>
        <begin position="105"/>
        <end position="116"/>
    </location>
</feature>
<dbReference type="Proteomes" id="UP001152799">
    <property type="component" value="Chromosome 6"/>
</dbReference>
<feature type="region of interest" description="Disordered" evidence="1">
    <location>
        <begin position="89"/>
        <end position="170"/>
    </location>
</feature>
<feature type="compositionally biased region" description="Polar residues" evidence="1">
    <location>
        <begin position="124"/>
        <end position="145"/>
    </location>
</feature>
<evidence type="ECO:0000256" key="1">
    <source>
        <dbReference type="SAM" id="MobiDB-lite"/>
    </source>
</evidence>
<accession>A0A9N9MTC8</accession>
<evidence type="ECO:0000313" key="3">
    <source>
        <dbReference type="Proteomes" id="UP001152799"/>
    </source>
</evidence>
<sequence length="170" mass="19257">MAVEGTYEYECMRAELLGIDKPDYEEFVKNKAERDAAEQEALDTEIMREAQSQEEEYHQVGGKLNELNNILKSTQKKINSFAAPLSNFLKSKIGRPNPNSSNNPQVNECSQHQMASQEDPVENLGSNQPQKSSGQKISFDPTTIDNLIDKFDQAHGSMESQNKQMKRFLK</sequence>
<organism evidence="2 3">
    <name type="scientific">Ceutorhynchus assimilis</name>
    <name type="common">cabbage seed weevil</name>
    <dbReference type="NCBI Taxonomy" id="467358"/>
    <lineage>
        <taxon>Eukaryota</taxon>
        <taxon>Metazoa</taxon>
        <taxon>Ecdysozoa</taxon>
        <taxon>Arthropoda</taxon>
        <taxon>Hexapoda</taxon>
        <taxon>Insecta</taxon>
        <taxon>Pterygota</taxon>
        <taxon>Neoptera</taxon>
        <taxon>Endopterygota</taxon>
        <taxon>Coleoptera</taxon>
        <taxon>Polyphaga</taxon>
        <taxon>Cucujiformia</taxon>
        <taxon>Curculionidae</taxon>
        <taxon>Ceutorhynchinae</taxon>
        <taxon>Ceutorhynchus</taxon>
    </lineage>
</organism>
<gene>
    <name evidence="2" type="ORF">CEUTPL_LOCUS10673</name>
</gene>
<name>A0A9N9MTC8_9CUCU</name>
<reference evidence="2" key="1">
    <citation type="submission" date="2022-01" db="EMBL/GenBank/DDBJ databases">
        <authorList>
            <person name="King R."/>
        </authorList>
    </citation>
    <scope>NUCLEOTIDE SEQUENCE</scope>
</reference>